<proteinExistence type="predicted"/>
<name>A0ABW5A9A6_9RHOB</name>
<keyword evidence="2" id="KW-0378">Hydrolase</keyword>
<feature type="domain" description="Restriction endonuclease type II NotI" evidence="1">
    <location>
        <begin position="73"/>
        <end position="301"/>
    </location>
</feature>
<dbReference type="InterPro" id="IPR022009">
    <property type="entry name" value="Resctriction_endonuc_II_NotI"/>
</dbReference>
<dbReference type="RefSeq" id="WP_377389721.1">
    <property type="nucleotide sequence ID" value="NZ_JBHUIX010000010.1"/>
</dbReference>
<reference evidence="3" key="1">
    <citation type="journal article" date="2019" name="Int. J. Syst. Evol. Microbiol.">
        <title>The Global Catalogue of Microorganisms (GCM) 10K type strain sequencing project: providing services to taxonomists for standard genome sequencing and annotation.</title>
        <authorList>
            <consortium name="The Broad Institute Genomics Platform"/>
            <consortium name="The Broad Institute Genome Sequencing Center for Infectious Disease"/>
            <person name="Wu L."/>
            <person name="Ma J."/>
        </authorList>
    </citation>
    <scope>NUCLEOTIDE SEQUENCE [LARGE SCALE GENOMIC DNA]</scope>
    <source>
        <strain evidence="3">CCUG 55131</strain>
    </source>
</reference>
<dbReference type="Pfam" id="PF12183">
    <property type="entry name" value="NotI"/>
    <property type="match status" value="1"/>
</dbReference>
<sequence length="344" mass="38480">MVERFHIAEWYGRPFQDLTPEERVAFAGHKVGAYTMKKADLVRLDTLHQKANVGTLTAREHERLEALIALLELQNAREKPCHFRTDTAHPTCTKAGGVCSLRLYTDEGGEFRPLEGDRGMIRALCPYRFHQGDTAFRHIGGRMLGDPSPRQVGEVGFLESTGNLDSAPGEDVGRIDMILVAEDTIADGDLKWCAVEVQAVYFSGREMAIEFRDIIARGGAASMPVEGRRPDYRSSGPKRLMPQLQIKVPTLRRWGKKMAILVDKAFFLSMGEMRRVEHLSNCDVVWFLADFVRDPGDAIYRLEIIDEFGTTLESAIEGLTGGEAVSLEEFEGRIRGKILPRSLA</sequence>
<accession>A0ABW5A9A6</accession>
<gene>
    <name evidence="2" type="ORF">ACFSM0_09530</name>
</gene>
<dbReference type="Proteomes" id="UP001597413">
    <property type="component" value="Unassembled WGS sequence"/>
</dbReference>
<comment type="caution">
    <text evidence="2">The sequence shown here is derived from an EMBL/GenBank/DDBJ whole genome shotgun (WGS) entry which is preliminary data.</text>
</comment>
<evidence type="ECO:0000313" key="2">
    <source>
        <dbReference type="EMBL" id="MFD2174329.1"/>
    </source>
</evidence>
<keyword evidence="2" id="KW-0255">Endonuclease</keyword>
<evidence type="ECO:0000259" key="1">
    <source>
        <dbReference type="Pfam" id="PF12183"/>
    </source>
</evidence>
<evidence type="ECO:0000313" key="3">
    <source>
        <dbReference type="Proteomes" id="UP001597413"/>
    </source>
</evidence>
<protein>
    <submittedName>
        <fullName evidence="2">NotI family restriction endonuclease</fullName>
    </submittedName>
</protein>
<dbReference type="GO" id="GO:0004519">
    <property type="term" value="F:endonuclease activity"/>
    <property type="evidence" value="ECO:0007669"/>
    <property type="project" value="UniProtKB-KW"/>
</dbReference>
<keyword evidence="3" id="KW-1185">Reference proteome</keyword>
<dbReference type="EMBL" id="JBHUIX010000010">
    <property type="protein sequence ID" value="MFD2174329.1"/>
    <property type="molecule type" value="Genomic_DNA"/>
</dbReference>
<keyword evidence="2" id="KW-0540">Nuclease</keyword>
<organism evidence="2 3">
    <name type="scientific">Rhodobacter lacus</name>
    <dbReference type="NCBI Taxonomy" id="1641972"/>
    <lineage>
        <taxon>Bacteria</taxon>
        <taxon>Pseudomonadati</taxon>
        <taxon>Pseudomonadota</taxon>
        <taxon>Alphaproteobacteria</taxon>
        <taxon>Rhodobacterales</taxon>
        <taxon>Rhodobacter group</taxon>
        <taxon>Rhodobacter</taxon>
    </lineage>
</organism>